<accession>A0A643FEQ6</accession>
<evidence type="ECO:0000313" key="5">
    <source>
        <dbReference type="Proteomes" id="UP000430120"/>
    </source>
</evidence>
<dbReference type="Proteomes" id="UP000430120">
    <property type="component" value="Unassembled WGS sequence"/>
</dbReference>
<gene>
    <name evidence="4" type="ORF">F7Q92_05800</name>
</gene>
<evidence type="ECO:0000256" key="1">
    <source>
        <dbReference type="ARBA" id="ARBA00022553"/>
    </source>
</evidence>
<keyword evidence="5" id="KW-1185">Reference proteome</keyword>
<dbReference type="Pfam" id="PF00072">
    <property type="entry name" value="Response_reg"/>
    <property type="match status" value="1"/>
</dbReference>
<evidence type="ECO:0000259" key="3">
    <source>
        <dbReference type="PROSITE" id="PS50110"/>
    </source>
</evidence>
<feature type="domain" description="Response regulatory" evidence="3">
    <location>
        <begin position="18"/>
        <end position="136"/>
    </location>
</feature>
<dbReference type="SMART" id="SM00448">
    <property type="entry name" value="REC"/>
    <property type="match status" value="1"/>
</dbReference>
<organism evidence="4 5">
    <name type="scientific">Ideonella dechloratans</name>
    <dbReference type="NCBI Taxonomy" id="36863"/>
    <lineage>
        <taxon>Bacteria</taxon>
        <taxon>Pseudomonadati</taxon>
        <taxon>Pseudomonadota</taxon>
        <taxon>Betaproteobacteria</taxon>
        <taxon>Burkholderiales</taxon>
        <taxon>Sphaerotilaceae</taxon>
        <taxon>Ideonella</taxon>
    </lineage>
</organism>
<dbReference type="PROSITE" id="PS50110">
    <property type="entry name" value="RESPONSE_REGULATORY"/>
    <property type="match status" value="1"/>
</dbReference>
<comment type="caution">
    <text evidence="4">The sequence shown here is derived from an EMBL/GenBank/DDBJ whole genome shotgun (WGS) entry which is preliminary data.</text>
</comment>
<dbReference type="EMBL" id="VZPB01000009">
    <property type="protein sequence ID" value="KAB0583983.1"/>
    <property type="molecule type" value="Genomic_DNA"/>
</dbReference>
<evidence type="ECO:0000256" key="2">
    <source>
        <dbReference type="PROSITE-ProRule" id="PRU00169"/>
    </source>
</evidence>
<name>A0A643FEQ6_IDEDE</name>
<dbReference type="GO" id="GO:0000160">
    <property type="term" value="P:phosphorelay signal transduction system"/>
    <property type="evidence" value="ECO:0007669"/>
    <property type="project" value="InterPro"/>
</dbReference>
<proteinExistence type="predicted"/>
<dbReference type="AlphaFoldDB" id="A0A643FEQ6"/>
<dbReference type="InterPro" id="IPR050595">
    <property type="entry name" value="Bact_response_regulator"/>
</dbReference>
<evidence type="ECO:0000313" key="4">
    <source>
        <dbReference type="EMBL" id="KAB0583983.1"/>
    </source>
</evidence>
<dbReference type="InterPro" id="IPR001789">
    <property type="entry name" value="Sig_transdc_resp-reg_receiver"/>
</dbReference>
<dbReference type="RefSeq" id="WP_151123238.1">
    <property type="nucleotide sequence ID" value="NZ_CP088082.1"/>
</dbReference>
<dbReference type="InterPro" id="IPR058245">
    <property type="entry name" value="NreC/VraR/RcsB-like_REC"/>
</dbReference>
<feature type="modified residue" description="4-aspartylphosphate" evidence="2">
    <location>
        <position position="71"/>
    </location>
</feature>
<sequence length="141" mass="15574">MTATSSLSNLCQSQRALRFFLVEDSEVIRQNLTATLEEMLGMQVVGWAASETDALAWLGQPHEGCDLMIIDIFLAHGTGLEVLRRAREAAPGTRLVVLSNYATPEMRRRCLALGADRVFDKSAELDELIAYCETLSDTARP</sequence>
<dbReference type="InterPro" id="IPR011006">
    <property type="entry name" value="CheY-like_superfamily"/>
</dbReference>
<reference evidence="4 5" key="1">
    <citation type="submission" date="2019-09" db="EMBL/GenBank/DDBJ databases">
        <title>Draft genome sequences of 48 bacterial type strains from the CCUG.</title>
        <authorList>
            <person name="Tunovic T."/>
            <person name="Pineiro-Iglesias B."/>
            <person name="Unosson C."/>
            <person name="Inganas E."/>
            <person name="Ohlen M."/>
            <person name="Cardew S."/>
            <person name="Jensie-Markopoulos S."/>
            <person name="Salva-Serra F."/>
            <person name="Jaen-Luchoro D."/>
            <person name="Karlsson R."/>
            <person name="Svensson-Stadler L."/>
            <person name="Chun J."/>
            <person name="Moore E."/>
        </authorList>
    </citation>
    <scope>NUCLEOTIDE SEQUENCE [LARGE SCALE GENOMIC DNA]</scope>
    <source>
        <strain evidence="4 5">CCUG 30977</strain>
    </source>
</reference>
<keyword evidence="1 2" id="KW-0597">Phosphoprotein</keyword>
<dbReference type="CDD" id="cd17535">
    <property type="entry name" value="REC_NarL-like"/>
    <property type="match status" value="1"/>
</dbReference>
<dbReference type="PANTHER" id="PTHR44591">
    <property type="entry name" value="STRESS RESPONSE REGULATOR PROTEIN 1"/>
    <property type="match status" value="1"/>
</dbReference>
<dbReference type="PANTHER" id="PTHR44591:SF3">
    <property type="entry name" value="RESPONSE REGULATORY DOMAIN-CONTAINING PROTEIN"/>
    <property type="match status" value="1"/>
</dbReference>
<dbReference type="SUPFAM" id="SSF52172">
    <property type="entry name" value="CheY-like"/>
    <property type="match status" value="1"/>
</dbReference>
<dbReference type="OrthoDB" id="8562345at2"/>
<dbReference type="Gene3D" id="3.40.50.2300">
    <property type="match status" value="1"/>
</dbReference>
<protein>
    <submittedName>
        <fullName evidence="4">Response regulator</fullName>
    </submittedName>
</protein>